<evidence type="ECO:0000256" key="6">
    <source>
        <dbReference type="RuleBase" id="RU004384"/>
    </source>
</evidence>
<feature type="lipid moiety-binding region" description="Phosphatidylserine amidated glycine; alternate" evidence="5">
    <location>
        <position position="126"/>
    </location>
</feature>
<keyword evidence="8" id="KW-1185">Reference proteome</keyword>
<comment type="caution">
    <text evidence="7">The sequence shown here is derived from an EMBL/GenBank/DDBJ whole genome shotgun (WGS) entry which is preliminary data.</text>
</comment>
<evidence type="ECO:0000256" key="5">
    <source>
        <dbReference type="PIRSR" id="PIRSR604241-50"/>
    </source>
</evidence>
<evidence type="ECO:0000256" key="3">
    <source>
        <dbReference type="ARBA" id="ARBA00023136"/>
    </source>
</evidence>
<evidence type="ECO:0000313" key="7">
    <source>
        <dbReference type="EMBL" id="KAK1933210.1"/>
    </source>
</evidence>
<name>A0AAD9G7G1_BABDI</name>
<protein>
    <recommendedName>
        <fullName evidence="6">Autophagy-related protein</fullName>
    </recommendedName>
</protein>
<dbReference type="GO" id="GO:0016020">
    <property type="term" value="C:membrane"/>
    <property type="evidence" value="ECO:0007669"/>
    <property type="project" value="UniProtKB-SubCell"/>
</dbReference>
<reference evidence="7" key="1">
    <citation type="journal article" date="2014" name="Nucleic Acids Res.">
        <title>The evolutionary dynamics of variant antigen genes in Babesia reveal a history of genomic innovation underlying host-parasite interaction.</title>
        <authorList>
            <person name="Jackson A.P."/>
            <person name="Otto T.D."/>
            <person name="Darby A."/>
            <person name="Ramaprasad A."/>
            <person name="Xia D."/>
            <person name="Echaide I.E."/>
            <person name="Farber M."/>
            <person name="Gahlot S."/>
            <person name="Gamble J."/>
            <person name="Gupta D."/>
            <person name="Gupta Y."/>
            <person name="Jackson L."/>
            <person name="Malandrin L."/>
            <person name="Malas T.B."/>
            <person name="Moussa E."/>
            <person name="Nair M."/>
            <person name="Reid A.J."/>
            <person name="Sanders M."/>
            <person name="Sharma J."/>
            <person name="Tracey A."/>
            <person name="Quail M.A."/>
            <person name="Weir W."/>
            <person name="Wastling J.M."/>
            <person name="Hall N."/>
            <person name="Willadsen P."/>
            <person name="Lingelbach K."/>
            <person name="Shiels B."/>
            <person name="Tait A."/>
            <person name="Berriman M."/>
            <person name="Allred D.R."/>
            <person name="Pain A."/>
        </authorList>
    </citation>
    <scope>NUCLEOTIDE SEQUENCE</scope>
    <source>
        <strain evidence="7">1802A</strain>
    </source>
</reference>
<evidence type="ECO:0000313" key="8">
    <source>
        <dbReference type="Proteomes" id="UP001195914"/>
    </source>
</evidence>
<evidence type="ECO:0000256" key="4">
    <source>
        <dbReference type="ARBA" id="ARBA00023288"/>
    </source>
</evidence>
<dbReference type="InterPro" id="IPR029071">
    <property type="entry name" value="Ubiquitin-like_domsf"/>
</dbReference>
<dbReference type="Gene3D" id="3.10.20.90">
    <property type="entry name" value="Phosphatidylinositol 3-kinase Catalytic Subunit, Chain A, domain 1"/>
    <property type="match status" value="1"/>
</dbReference>
<keyword evidence="3" id="KW-0472">Membrane</keyword>
<gene>
    <name evidence="7" type="ORF">X943_002720</name>
</gene>
<dbReference type="PANTHER" id="PTHR10969">
    <property type="entry name" value="MICROTUBULE-ASSOCIATED PROTEINS 1A/1B LIGHT CHAIN 3-RELATED"/>
    <property type="match status" value="1"/>
</dbReference>
<dbReference type="Proteomes" id="UP001195914">
    <property type="component" value="Unassembled WGS sequence"/>
</dbReference>
<dbReference type="GO" id="GO:0006914">
    <property type="term" value="P:autophagy"/>
    <property type="evidence" value="ECO:0007669"/>
    <property type="project" value="UniProtKB-KW"/>
</dbReference>
<comment type="subcellular location">
    <subcellularLocation>
        <location evidence="1">Membrane</location>
    </subcellularLocation>
</comment>
<dbReference type="InterPro" id="IPR004241">
    <property type="entry name" value="Atg8-like"/>
</dbReference>
<dbReference type="Pfam" id="PF02991">
    <property type="entry name" value="ATG8"/>
    <property type="match status" value="1"/>
</dbReference>
<proteinExistence type="inferred from homology"/>
<evidence type="ECO:0000256" key="2">
    <source>
        <dbReference type="ARBA" id="ARBA00007293"/>
    </source>
</evidence>
<keyword evidence="6" id="KW-0072">Autophagy</keyword>
<organism evidence="7 8">
    <name type="scientific">Babesia divergens</name>
    <dbReference type="NCBI Taxonomy" id="32595"/>
    <lineage>
        <taxon>Eukaryota</taxon>
        <taxon>Sar</taxon>
        <taxon>Alveolata</taxon>
        <taxon>Apicomplexa</taxon>
        <taxon>Aconoidasida</taxon>
        <taxon>Piroplasmida</taxon>
        <taxon>Babesiidae</taxon>
        <taxon>Babesia</taxon>
    </lineage>
</organism>
<reference evidence="7" key="2">
    <citation type="submission" date="2021-05" db="EMBL/GenBank/DDBJ databases">
        <authorList>
            <person name="Pain A."/>
        </authorList>
    </citation>
    <scope>NUCLEOTIDE SEQUENCE</scope>
    <source>
        <strain evidence="7">1802A</strain>
    </source>
</reference>
<dbReference type="AlphaFoldDB" id="A0AAD9G7G1"/>
<accession>A0AAD9G7G1</accession>
<sequence length="126" mass="14835">MSQKSDPDLSDSLADRQYEIANLRTRFQNRIPVICLASAHSTVKIERSKFLVPSNMMYAEFKYILQKHLVYQTREKPEYIGKNSTLYLYIKDTVPKSQTHMGELFRMYRSEEGILYMTYSNEYALG</sequence>
<comment type="similarity">
    <text evidence="2 6">Belongs to the ATG8 family.</text>
</comment>
<evidence type="ECO:0000256" key="1">
    <source>
        <dbReference type="ARBA" id="ARBA00004370"/>
    </source>
</evidence>
<dbReference type="EMBL" id="JAHBMH010000073">
    <property type="protein sequence ID" value="KAK1933210.1"/>
    <property type="molecule type" value="Genomic_DNA"/>
</dbReference>
<dbReference type="SUPFAM" id="SSF54236">
    <property type="entry name" value="Ubiquitin-like"/>
    <property type="match status" value="1"/>
</dbReference>
<keyword evidence="4 5" id="KW-0449">Lipoprotein</keyword>